<feature type="coiled-coil region" evidence="1">
    <location>
        <begin position="25"/>
        <end position="59"/>
    </location>
</feature>
<feature type="region of interest" description="Disordered" evidence="2">
    <location>
        <begin position="66"/>
        <end position="87"/>
    </location>
</feature>
<reference evidence="3 4" key="1">
    <citation type="submission" date="2024-01" db="EMBL/GenBank/DDBJ databases">
        <title>Complete genome of Cladobotryum mycophilum ATHUM6906.</title>
        <authorList>
            <person name="Christinaki A.C."/>
            <person name="Myridakis A.I."/>
            <person name="Kouvelis V.N."/>
        </authorList>
    </citation>
    <scope>NUCLEOTIDE SEQUENCE [LARGE SCALE GENOMIC DNA]</scope>
    <source>
        <strain evidence="3 4">ATHUM6906</strain>
    </source>
</reference>
<gene>
    <name evidence="3" type="ORF">PT974_08668</name>
</gene>
<feature type="region of interest" description="Disordered" evidence="2">
    <location>
        <begin position="1"/>
        <end position="23"/>
    </location>
</feature>
<protein>
    <recommendedName>
        <fullName evidence="5">EKC/KEOPS complex subunit GON7</fullName>
    </recommendedName>
</protein>
<feature type="compositionally biased region" description="Low complexity" evidence="2">
    <location>
        <begin position="1"/>
        <end position="13"/>
    </location>
</feature>
<accession>A0ABR0SE30</accession>
<evidence type="ECO:0000256" key="1">
    <source>
        <dbReference type="SAM" id="Coils"/>
    </source>
</evidence>
<comment type="caution">
    <text evidence="3">The sequence shown here is derived from an EMBL/GenBank/DDBJ whole genome shotgun (WGS) entry which is preliminary data.</text>
</comment>
<organism evidence="3 4">
    <name type="scientific">Cladobotryum mycophilum</name>
    <dbReference type="NCBI Taxonomy" id="491253"/>
    <lineage>
        <taxon>Eukaryota</taxon>
        <taxon>Fungi</taxon>
        <taxon>Dikarya</taxon>
        <taxon>Ascomycota</taxon>
        <taxon>Pezizomycotina</taxon>
        <taxon>Sordariomycetes</taxon>
        <taxon>Hypocreomycetidae</taxon>
        <taxon>Hypocreales</taxon>
        <taxon>Hypocreaceae</taxon>
        <taxon>Cladobotryum</taxon>
    </lineage>
</organism>
<evidence type="ECO:0008006" key="5">
    <source>
        <dbReference type="Google" id="ProtNLM"/>
    </source>
</evidence>
<evidence type="ECO:0000313" key="3">
    <source>
        <dbReference type="EMBL" id="KAK5990400.1"/>
    </source>
</evidence>
<keyword evidence="1" id="KW-0175">Coiled coil</keyword>
<name>A0ABR0SE30_9HYPO</name>
<proteinExistence type="predicted"/>
<dbReference type="Proteomes" id="UP001338125">
    <property type="component" value="Unassembled WGS sequence"/>
</dbReference>
<sequence length="87" mass="8973">MASSSDNSTTESSKPNGSRSEVENLTEALRELAKGEQTATALESNLTKIEDKLDAILAALEATVAAKAADGGESSRDDGQSGQSKTE</sequence>
<keyword evidence="4" id="KW-1185">Reference proteome</keyword>
<dbReference type="EMBL" id="JAVFKD010000014">
    <property type="protein sequence ID" value="KAK5990400.1"/>
    <property type="molecule type" value="Genomic_DNA"/>
</dbReference>
<evidence type="ECO:0000256" key="2">
    <source>
        <dbReference type="SAM" id="MobiDB-lite"/>
    </source>
</evidence>
<evidence type="ECO:0000313" key="4">
    <source>
        <dbReference type="Proteomes" id="UP001338125"/>
    </source>
</evidence>